<dbReference type="InParanoid" id="A0A6P7GR60"/>
<dbReference type="GO" id="GO:0008234">
    <property type="term" value="F:cysteine-type peptidase activity"/>
    <property type="evidence" value="ECO:0007669"/>
    <property type="project" value="InterPro"/>
</dbReference>
<dbReference type="SMART" id="SM00645">
    <property type="entry name" value="Pept_C1"/>
    <property type="match status" value="1"/>
</dbReference>
<dbReference type="InterPro" id="IPR039417">
    <property type="entry name" value="Peptidase_C1A_papain-like"/>
</dbReference>
<dbReference type="PANTHER" id="PTHR12411">
    <property type="entry name" value="CYSTEINE PROTEASE FAMILY C1-RELATED"/>
    <property type="match status" value="1"/>
</dbReference>
<dbReference type="PROSITE" id="PS00640">
    <property type="entry name" value="THIOL_PROTEASE_ASN"/>
    <property type="match status" value="1"/>
</dbReference>
<dbReference type="InterPro" id="IPR038765">
    <property type="entry name" value="Papain-like_cys_pep_sf"/>
</dbReference>
<evidence type="ECO:0000259" key="3">
    <source>
        <dbReference type="SMART" id="SM00645"/>
    </source>
</evidence>
<reference evidence="4" key="1">
    <citation type="submission" date="2025-08" db="UniProtKB">
        <authorList>
            <consortium name="RefSeq"/>
        </authorList>
    </citation>
    <scope>IDENTIFICATION</scope>
    <source>
        <tissue evidence="4">Whole insect</tissue>
    </source>
</reference>
<organism evidence="4">
    <name type="scientific">Diabrotica virgifera virgifera</name>
    <name type="common">western corn rootworm</name>
    <dbReference type="NCBI Taxonomy" id="50390"/>
    <lineage>
        <taxon>Eukaryota</taxon>
        <taxon>Metazoa</taxon>
        <taxon>Ecdysozoa</taxon>
        <taxon>Arthropoda</taxon>
        <taxon>Hexapoda</taxon>
        <taxon>Insecta</taxon>
        <taxon>Pterygota</taxon>
        <taxon>Neoptera</taxon>
        <taxon>Endopterygota</taxon>
        <taxon>Coleoptera</taxon>
        <taxon>Polyphaga</taxon>
        <taxon>Cucujiformia</taxon>
        <taxon>Chrysomeloidea</taxon>
        <taxon>Chrysomelidae</taxon>
        <taxon>Galerucinae</taxon>
        <taxon>Diabroticina</taxon>
        <taxon>Diabroticites</taxon>
        <taxon>Diabrotica</taxon>
    </lineage>
</organism>
<dbReference type="InterPro" id="IPR025661">
    <property type="entry name" value="Pept_asp_AS"/>
</dbReference>
<sequence length="153" mass="16922">MNKQKCRDKNGHVISTSDAVQSRWVKHFKELFGTEVGNDVSSQRPRNNTHLEPPLVTEVRDAITRLKTTVGPVSMALNSSPLDFYAGGIVDGNCDPEAIDHGVLIVGYGSENGEDYWIVKNSWGSSFGENGFFRIKRGVNQCGLTYEVSYPLV</sequence>
<dbReference type="Gene3D" id="3.90.70.10">
    <property type="entry name" value="Cysteine proteinases"/>
    <property type="match status" value="1"/>
</dbReference>
<keyword evidence="2" id="KW-1015">Disulfide bond</keyword>
<dbReference type="AlphaFoldDB" id="A0A6P7GR60"/>
<evidence type="ECO:0000256" key="1">
    <source>
        <dbReference type="ARBA" id="ARBA00008455"/>
    </source>
</evidence>
<proteinExistence type="inferred from homology"/>
<feature type="non-terminal residue" evidence="4">
    <location>
        <position position="153"/>
    </location>
</feature>
<name>A0A6P7GR60_DIAVI</name>
<protein>
    <submittedName>
        <fullName evidence="4">Digestive cysteine proteinase 3-like</fullName>
    </submittedName>
</protein>
<gene>
    <name evidence="4" type="primary">LOC114345761</name>
</gene>
<dbReference type="SUPFAM" id="SSF54001">
    <property type="entry name" value="Cysteine proteinases"/>
    <property type="match status" value="1"/>
</dbReference>
<accession>A0A6P7GR60</accession>
<evidence type="ECO:0000313" key="4">
    <source>
        <dbReference type="RefSeq" id="XP_028152346.1"/>
    </source>
</evidence>
<comment type="similarity">
    <text evidence="1">Belongs to the peptidase C1 family.</text>
</comment>
<dbReference type="InterPro" id="IPR013128">
    <property type="entry name" value="Peptidase_C1A"/>
</dbReference>
<dbReference type="InterPro" id="IPR025660">
    <property type="entry name" value="Pept_his_AS"/>
</dbReference>
<dbReference type="CDD" id="cd02248">
    <property type="entry name" value="Peptidase_C1A"/>
    <property type="match status" value="1"/>
</dbReference>
<dbReference type="GO" id="GO:0006508">
    <property type="term" value="P:proteolysis"/>
    <property type="evidence" value="ECO:0007669"/>
    <property type="project" value="InterPro"/>
</dbReference>
<dbReference type="RefSeq" id="XP_028152346.1">
    <property type="nucleotide sequence ID" value="XM_028296545.1"/>
</dbReference>
<dbReference type="Pfam" id="PF00112">
    <property type="entry name" value="Peptidase_C1"/>
    <property type="match status" value="1"/>
</dbReference>
<dbReference type="InterPro" id="IPR000668">
    <property type="entry name" value="Peptidase_C1A_C"/>
</dbReference>
<dbReference type="PROSITE" id="PS00639">
    <property type="entry name" value="THIOL_PROTEASE_HIS"/>
    <property type="match status" value="1"/>
</dbReference>
<evidence type="ECO:0000256" key="2">
    <source>
        <dbReference type="ARBA" id="ARBA00023157"/>
    </source>
</evidence>
<feature type="domain" description="Peptidase C1A papain C-terminal" evidence="3">
    <location>
        <begin position="7"/>
        <end position="152"/>
    </location>
</feature>